<dbReference type="GO" id="GO:0008270">
    <property type="term" value="F:zinc ion binding"/>
    <property type="evidence" value="ECO:0007669"/>
    <property type="project" value="UniProtKB-KW"/>
</dbReference>
<dbReference type="InterPro" id="IPR013087">
    <property type="entry name" value="Znf_C2H2_type"/>
</dbReference>
<dbReference type="FunFam" id="3.30.160.60:FF:000427">
    <property type="entry name" value="Zinc finger with KRAB and SCAN domains 7"/>
    <property type="match status" value="1"/>
</dbReference>
<dbReference type="AlphaFoldDB" id="A0A8C8SVI9"/>
<feature type="domain" description="C2H2-type" evidence="15">
    <location>
        <begin position="604"/>
        <end position="631"/>
    </location>
</feature>
<dbReference type="GO" id="GO:0002682">
    <property type="term" value="P:regulation of immune system process"/>
    <property type="evidence" value="ECO:0007669"/>
    <property type="project" value="TreeGrafter"/>
</dbReference>
<dbReference type="FunFam" id="3.30.160.60:FF:000537">
    <property type="entry name" value="Zinc finger with KRAB and SCAN domains 7"/>
    <property type="match status" value="1"/>
</dbReference>
<dbReference type="GO" id="GO:0001227">
    <property type="term" value="F:DNA-binding transcription repressor activity, RNA polymerase II-specific"/>
    <property type="evidence" value="ECO:0007669"/>
    <property type="project" value="TreeGrafter"/>
</dbReference>
<feature type="domain" description="C2H2-type" evidence="15">
    <location>
        <begin position="436"/>
        <end position="463"/>
    </location>
</feature>
<keyword evidence="8" id="KW-0805">Transcription regulation</keyword>
<evidence type="ECO:0000256" key="9">
    <source>
        <dbReference type="ARBA" id="ARBA00023125"/>
    </source>
</evidence>
<feature type="region of interest" description="Disordered" evidence="14">
    <location>
        <begin position="704"/>
        <end position="724"/>
    </location>
</feature>
<dbReference type="FunFam" id="3.30.160.60:FF:000102">
    <property type="entry name" value="zinc finger protein 850 isoform X1"/>
    <property type="match status" value="1"/>
</dbReference>
<dbReference type="FunFam" id="3.30.160.60:FF:000688">
    <property type="entry name" value="zinc finger protein 197 isoform X1"/>
    <property type="match status" value="1"/>
</dbReference>
<feature type="domain" description="C2H2-type" evidence="15">
    <location>
        <begin position="351"/>
        <end position="378"/>
    </location>
</feature>
<dbReference type="Pfam" id="PF02023">
    <property type="entry name" value="SCAN"/>
    <property type="match status" value="1"/>
</dbReference>
<dbReference type="FunFam" id="3.30.160.60:FF:002239">
    <property type="entry name" value="Zinc finger protein 226"/>
    <property type="match status" value="1"/>
</dbReference>
<evidence type="ECO:0000256" key="2">
    <source>
        <dbReference type="ARBA" id="ARBA00004123"/>
    </source>
</evidence>
<dbReference type="CDD" id="cd07936">
    <property type="entry name" value="SCAN"/>
    <property type="match status" value="1"/>
</dbReference>
<evidence type="ECO:0000256" key="12">
    <source>
        <dbReference type="PROSITE-ProRule" id="PRU00042"/>
    </source>
</evidence>
<dbReference type="Gene3D" id="1.10.4020.10">
    <property type="entry name" value="DNA breaking-rejoining enzymes"/>
    <property type="match status" value="1"/>
</dbReference>
<feature type="domain" description="C2H2-type" evidence="15">
    <location>
        <begin position="632"/>
        <end position="659"/>
    </location>
</feature>
<feature type="region of interest" description="Disordered" evidence="14">
    <location>
        <begin position="163"/>
        <end position="182"/>
    </location>
</feature>
<evidence type="ECO:0008006" key="19">
    <source>
        <dbReference type="Google" id="ProtNLM"/>
    </source>
</evidence>
<dbReference type="GO" id="GO:0005654">
    <property type="term" value="C:nucleoplasm"/>
    <property type="evidence" value="ECO:0007669"/>
    <property type="project" value="TreeGrafter"/>
</dbReference>
<evidence type="ECO:0000313" key="18">
    <source>
        <dbReference type="Proteomes" id="UP000694547"/>
    </source>
</evidence>
<dbReference type="GO" id="GO:0000978">
    <property type="term" value="F:RNA polymerase II cis-regulatory region sequence-specific DNA binding"/>
    <property type="evidence" value="ECO:0007669"/>
    <property type="project" value="TreeGrafter"/>
</dbReference>
<dbReference type="InterPro" id="IPR036236">
    <property type="entry name" value="Znf_C2H2_sf"/>
</dbReference>
<keyword evidence="9" id="KW-0238">DNA-binding</keyword>
<feature type="domain" description="C2H2-type" evidence="15">
    <location>
        <begin position="492"/>
        <end position="519"/>
    </location>
</feature>
<dbReference type="SUPFAM" id="SSF47353">
    <property type="entry name" value="Retrovirus capsid dimerization domain-like"/>
    <property type="match status" value="1"/>
</dbReference>
<dbReference type="InterPro" id="IPR003309">
    <property type="entry name" value="SCAN_dom"/>
</dbReference>
<dbReference type="Ensembl" id="ENSPEMT00000000820.2">
    <property type="protein sequence ID" value="ENSPEMP00000000813.1"/>
    <property type="gene ID" value="ENSPEMG00000000592.2"/>
</dbReference>
<dbReference type="GO" id="GO:0001817">
    <property type="term" value="P:regulation of cytokine production"/>
    <property type="evidence" value="ECO:0007669"/>
    <property type="project" value="TreeGrafter"/>
</dbReference>
<dbReference type="PANTHER" id="PTHR24399:SF75">
    <property type="entry name" value="ZFP14 ZINC FINGER PROTEIN-RELATED"/>
    <property type="match status" value="1"/>
</dbReference>
<keyword evidence="10" id="KW-0804">Transcription</keyword>
<dbReference type="Proteomes" id="UP000694547">
    <property type="component" value="Chromosome 7"/>
</dbReference>
<dbReference type="FunFam" id="3.30.160.60:FF:002343">
    <property type="entry name" value="Zinc finger protein 33A"/>
    <property type="match status" value="1"/>
</dbReference>
<dbReference type="PROSITE" id="PS50157">
    <property type="entry name" value="ZINC_FINGER_C2H2_2"/>
    <property type="match status" value="13"/>
</dbReference>
<keyword evidence="5" id="KW-0677">Repeat</keyword>
<feature type="domain" description="C2H2-type" evidence="15">
    <location>
        <begin position="520"/>
        <end position="547"/>
    </location>
</feature>
<comment type="similarity">
    <text evidence="3">Belongs to the krueppel C2H2-type zinc-finger protein family.</text>
</comment>
<feature type="domain" description="C2H2-type" evidence="15">
    <location>
        <begin position="688"/>
        <end position="715"/>
    </location>
</feature>
<evidence type="ECO:0000313" key="17">
    <source>
        <dbReference type="Ensembl" id="ENSPEMP00000000813.1"/>
    </source>
</evidence>
<dbReference type="FunFam" id="3.30.160.60:FF:000062">
    <property type="entry name" value="RB-associated KRAB zinc finger protein-like"/>
    <property type="match status" value="1"/>
</dbReference>
<evidence type="ECO:0000259" key="15">
    <source>
        <dbReference type="PROSITE" id="PS50157"/>
    </source>
</evidence>
<evidence type="ECO:0000256" key="14">
    <source>
        <dbReference type="SAM" id="MobiDB-lite"/>
    </source>
</evidence>
<dbReference type="PROSITE" id="PS50804">
    <property type="entry name" value="SCAN_BOX"/>
    <property type="match status" value="1"/>
</dbReference>
<dbReference type="InterPro" id="IPR038269">
    <property type="entry name" value="SCAN_sf"/>
</dbReference>
<comment type="subcellular location">
    <subcellularLocation>
        <location evidence="2 13">Nucleus</location>
    </subcellularLocation>
</comment>
<feature type="domain" description="C2H2-type" evidence="15">
    <location>
        <begin position="576"/>
        <end position="603"/>
    </location>
</feature>
<evidence type="ECO:0000256" key="7">
    <source>
        <dbReference type="ARBA" id="ARBA00022833"/>
    </source>
</evidence>
<feature type="domain" description="C2H2-type" evidence="15">
    <location>
        <begin position="660"/>
        <end position="687"/>
    </location>
</feature>
<feature type="domain" description="C2H2-type" evidence="15">
    <location>
        <begin position="379"/>
        <end position="406"/>
    </location>
</feature>
<feature type="domain" description="SCAN box" evidence="16">
    <location>
        <begin position="54"/>
        <end position="136"/>
    </location>
</feature>
<sequence length="724" mass="82446">MTMEGRGTLGLIPRTAGYQKQEGSLTVKQEPGSQTWGQSCSFQKNYPPVCEIFRLHFRQLCYHEMSGPQEALSRLRELCHWWLMPEIHSKEQILELLVLEQFLSILPREIQMWVQLRHPETGEEAVAVVEDFQRHLSGSGEVLHPGQEQDMRLKKMISLDAIEQSPTSTSSQGSAPEPHWDPPYDPHGHFGPGFLEVGNARGQANVGNSTATTVLRMVRPQVSVALYKEKKRVKVVFFFLLATCKNRMESSTYTPKHGISKGSGSLDPSQGGLFGVALAESGGGCEDPSARMEEQPSDEEGSELESGFLEKKDKKNSTKDRNEECNDVEEHPDLSSRSVEHQLEAKRQTFYKCDECDKVFNQSSLLLGHQRIHTGEKPHECNECGKTFRQTPQLIVQLRTHVEEKPFFECSECGKTYHHSSHLIQHQRLHDGEKLYKCNECAKASTQNSQLIDHKRTQTGVKPYECNECGEAFIQSKSLIQHQVLHTGKKPYECNECGKTFCSNRNLIDHQRIHTGEKPYECIECGKAFSRNKCLIRHRNLHTGEKPYKCSECGKAFNQNSQLIDHERIHTGEKPFECSECGKKFSLSKCLIRHQRLHTGEKPYKCIECGKSFNQNSHLIIHQRIHTGEKPYECNECGKVFSYSSSLMVHQRTHTGEKPYTCKDCMKAFSDSSQLIVHQRVHTGEKPYECIECGKAFSQRSTFNHHQQTHNVEKKPSSLLQTTS</sequence>
<organism evidence="17 18">
    <name type="scientific">Peromyscus maniculatus bairdii</name>
    <name type="common">Prairie deer mouse</name>
    <dbReference type="NCBI Taxonomy" id="230844"/>
    <lineage>
        <taxon>Eukaryota</taxon>
        <taxon>Metazoa</taxon>
        <taxon>Chordata</taxon>
        <taxon>Craniata</taxon>
        <taxon>Vertebrata</taxon>
        <taxon>Euteleostomi</taxon>
        <taxon>Mammalia</taxon>
        <taxon>Eutheria</taxon>
        <taxon>Euarchontoglires</taxon>
        <taxon>Glires</taxon>
        <taxon>Rodentia</taxon>
        <taxon>Myomorpha</taxon>
        <taxon>Muroidea</taxon>
        <taxon>Cricetidae</taxon>
        <taxon>Neotominae</taxon>
        <taxon>Peromyscus</taxon>
    </lineage>
</organism>
<dbReference type="PANTHER" id="PTHR24399">
    <property type="entry name" value="ZINC FINGER AND BTB DOMAIN-CONTAINING"/>
    <property type="match status" value="1"/>
</dbReference>
<dbReference type="Gene3D" id="3.30.160.60">
    <property type="entry name" value="Classic Zinc Finger"/>
    <property type="match status" value="13"/>
</dbReference>
<evidence type="ECO:0000256" key="1">
    <source>
        <dbReference type="ARBA" id="ARBA00003767"/>
    </source>
</evidence>
<keyword evidence="4" id="KW-0479">Metal-binding</keyword>
<dbReference type="FunFam" id="3.30.160.60:FF:000459">
    <property type="entry name" value="Zinc finger with KRAB and SCAN domains 1"/>
    <property type="match status" value="1"/>
</dbReference>
<keyword evidence="18" id="KW-1185">Reference proteome</keyword>
<dbReference type="FunFam" id="1.10.4020.10:FF:000001">
    <property type="entry name" value="zinc finger protein 263 isoform X1"/>
    <property type="match status" value="1"/>
</dbReference>
<dbReference type="FunFam" id="3.30.160.60:FF:000016">
    <property type="entry name" value="zinc finger protein 37 homolog"/>
    <property type="match status" value="3"/>
</dbReference>
<evidence type="ECO:0000256" key="3">
    <source>
        <dbReference type="ARBA" id="ARBA00006991"/>
    </source>
</evidence>
<reference evidence="17" key="3">
    <citation type="submission" date="2025-09" db="UniProtKB">
        <authorList>
            <consortium name="Ensembl"/>
        </authorList>
    </citation>
    <scope>IDENTIFICATION</scope>
</reference>
<dbReference type="PROSITE" id="PS00028">
    <property type="entry name" value="ZINC_FINGER_C2H2_1"/>
    <property type="match status" value="11"/>
</dbReference>
<feature type="compositionally biased region" description="Polar residues" evidence="14">
    <location>
        <begin position="164"/>
        <end position="174"/>
    </location>
</feature>
<evidence type="ECO:0000256" key="8">
    <source>
        <dbReference type="ARBA" id="ARBA00023015"/>
    </source>
</evidence>
<reference evidence="17" key="2">
    <citation type="submission" date="2025-08" db="UniProtKB">
        <authorList>
            <consortium name="Ensembl"/>
        </authorList>
    </citation>
    <scope>IDENTIFICATION</scope>
</reference>
<feature type="domain" description="C2H2-type" evidence="15">
    <location>
        <begin position="464"/>
        <end position="491"/>
    </location>
</feature>
<feature type="compositionally biased region" description="Basic and acidic residues" evidence="14">
    <location>
        <begin position="308"/>
        <end position="339"/>
    </location>
</feature>
<evidence type="ECO:0000256" key="5">
    <source>
        <dbReference type="ARBA" id="ARBA00022737"/>
    </source>
</evidence>
<evidence type="ECO:0000259" key="16">
    <source>
        <dbReference type="PROSITE" id="PS50804"/>
    </source>
</evidence>
<name>A0A8C8SVI9_PERMB</name>
<reference evidence="17 18" key="1">
    <citation type="submission" date="2018-10" db="EMBL/GenBank/DDBJ databases">
        <title>Improved assembly of the deer mouse Peromyscus maniculatus genome.</title>
        <authorList>
            <person name="Lassance J.-M."/>
            <person name="Hoekstra H.E."/>
        </authorList>
    </citation>
    <scope>NUCLEOTIDE SEQUENCE [LARGE SCALE GENOMIC DNA]</scope>
</reference>
<evidence type="ECO:0000256" key="11">
    <source>
        <dbReference type="ARBA" id="ARBA00023242"/>
    </source>
</evidence>
<dbReference type="SMART" id="SM00431">
    <property type="entry name" value="SCAN"/>
    <property type="match status" value="1"/>
</dbReference>
<feature type="domain" description="C2H2-type" evidence="15">
    <location>
        <begin position="548"/>
        <end position="575"/>
    </location>
</feature>
<dbReference type="SMART" id="SM00355">
    <property type="entry name" value="ZnF_C2H2"/>
    <property type="match status" value="13"/>
</dbReference>
<keyword evidence="6 12" id="KW-0863">Zinc-finger</keyword>
<keyword evidence="7" id="KW-0862">Zinc</keyword>
<evidence type="ECO:0000256" key="13">
    <source>
        <dbReference type="PROSITE-ProRule" id="PRU00187"/>
    </source>
</evidence>
<accession>A0A8C8SVI9</accession>
<dbReference type="GeneTree" id="ENSGT00940000155274"/>
<proteinExistence type="inferred from homology"/>
<comment type="function">
    <text evidence="1">May be involved in transcriptional regulation.</text>
</comment>
<evidence type="ECO:0000256" key="4">
    <source>
        <dbReference type="ARBA" id="ARBA00022723"/>
    </source>
</evidence>
<feature type="region of interest" description="Disordered" evidence="14">
    <location>
        <begin position="250"/>
        <end position="339"/>
    </location>
</feature>
<evidence type="ECO:0000256" key="6">
    <source>
        <dbReference type="ARBA" id="ARBA00022771"/>
    </source>
</evidence>
<dbReference type="FunFam" id="3.30.160.60:FF:000295">
    <property type="entry name" value="zinc finger protein 19"/>
    <property type="match status" value="1"/>
</dbReference>
<dbReference type="Pfam" id="PF00096">
    <property type="entry name" value="zf-C2H2"/>
    <property type="match status" value="12"/>
</dbReference>
<dbReference type="SUPFAM" id="SSF57667">
    <property type="entry name" value="beta-beta-alpha zinc fingers"/>
    <property type="match status" value="7"/>
</dbReference>
<keyword evidence="11 13" id="KW-0539">Nucleus</keyword>
<dbReference type="FunFam" id="3.30.160.60:FF:000666">
    <property type="entry name" value="RB-associated KRAB zinc finger protein-like"/>
    <property type="match status" value="1"/>
</dbReference>
<feature type="domain" description="C2H2-type" evidence="15">
    <location>
        <begin position="408"/>
        <end position="435"/>
    </location>
</feature>
<protein>
    <recommendedName>
        <fullName evidence="19">Zinc finger protein with KRAB and SCAN domains 7</fullName>
    </recommendedName>
</protein>
<evidence type="ECO:0000256" key="10">
    <source>
        <dbReference type="ARBA" id="ARBA00023163"/>
    </source>
</evidence>